<dbReference type="AlphaFoldDB" id="A0A0M0KAN1"/>
<evidence type="ECO:0000313" key="2">
    <source>
        <dbReference type="Proteomes" id="UP000037460"/>
    </source>
</evidence>
<dbReference type="Proteomes" id="UP000037460">
    <property type="component" value="Unassembled WGS sequence"/>
</dbReference>
<proteinExistence type="predicted"/>
<protein>
    <submittedName>
        <fullName evidence="1">Uncharacterized protein</fullName>
    </submittedName>
</protein>
<reference evidence="2" key="1">
    <citation type="journal article" date="2015" name="PLoS Genet.">
        <title>Genome Sequence and Transcriptome Analyses of Chrysochromulina tobin: Metabolic Tools for Enhanced Algal Fitness in the Prominent Order Prymnesiales (Haptophyceae).</title>
        <authorList>
            <person name="Hovde B.T."/>
            <person name="Deodato C.R."/>
            <person name="Hunsperger H.M."/>
            <person name="Ryken S.A."/>
            <person name="Yost W."/>
            <person name="Jha R.K."/>
            <person name="Patterson J."/>
            <person name="Monnat R.J. Jr."/>
            <person name="Barlow S.B."/>
            <person name="Starkenburg S.R."/>
            <person name="Cattolico R.A."/>
        </authorList>
    </citation>
    <scope>NUCLEOTIDE SEQUENCE</scope>
    <source>
        <strain evidence="2">CCMP291</strain>
    </source>
</reference>
<accession>A0A0M0KAN1</accession>
<comment type="caution">
    <text evidence="1">The sequence shown here is derived from an EMBL/GenBank/DDBJ whole genome shotgun (WGS) entry which is preliminary data.</text>
</comment>
<organism evidence="1 2">
    <name type="scientific">Chrysochromulina tobinii</name>
    <dbReference type="NCBI Taxonomy" id="1460289"/>
    <lineage>
        <taxon>Eukaryota</taxon>
        <taxon>Haptista</taxon>
        <taxon>Haptophyta</taxon>
        <taxon>Prymnesiophyceae</taxon>
        <taxon>Prymnesiales</taxon>
        <taxon>Chrysochromulinaceae</taxon>
        <taxon>Chrysochromulina</taxon>
    </lineage>
</organism>
<keyword evidence="2" id="KW-1185">Reference proteome</keyword>
<evidence type="ECO:0000313" key="1">
    <source>
        <dbReference type="EMBL" id="KOO35657.1"/>
    </source>
</evidence>
<gene>
    <name evidence="1" type="ORF">Ctob_014839</name>
</gene>
<dbReference type="EMBL" id="JWZX01000795">
    <property type="protein sequence ID" value="KOO35657.1"/>
    <property type="molecule type" value="Genomic_DNA"/>
</dbReference>
<sequence>MSTLLSKFQSIPAAVPFMLFLPVSSRLEQDTNAGLVTILGSQHQGGRTVRLCLIWVSICLEQDANAGLVAILGSGHQGGHAGGRCHIWVRLCLE</sequence>
<name>A0A0M0KAN1_9EUKA</name>